<reference evidence="4" key="1">
    <citation type="submission" date="2016-10" db="EMBL/GenBank/DDBJ databases">
        <authorList>
            <person name="Varghese N."/>
            <person name="Submissions S."/>
        </authorList>
    </citation>
    <scope>NUCLEOTIDE SEQUENCE [LARGE SCALE GENOMIC DNA]</scope>
    <source>
        <strain evidence="4">DSM 23664</strain>
    </source>
</reference>
<dbReference type="STRING" id="753702.SAMN04488102_10323"/>
<protein>
    <submittedName>
        <fullName evidence="3">Ribonuclease inhibitor</fullName>
    </submittedName>
</protein>
<gene>
    <name evidence="3" type="ORF">SAMN04488102_10323</name>
</gene>
<evidence type="ECO:0000259" key="2">
    <source>
        <dbReference type="Pfam" id="PF01337"/>
    </source>
</evidence>
<sequence length="89" mass="10425">MRTVKLYGERMTNNEAAHRYIQEQLEIPSYYGYNLDALYDALSVYDKDLSIMLINKPELIAHLGPYGERLVQTFMDVEKVNRNIKVKVI</sequence>
<dbReference type="InterPro" id="IPR000468">
    <property type="entry name" value="Barstar"/>
</dbReference>
<comment type="similarity">
    <text evidence="1">Belongs to the barstar family.</text>
</comment>
<evidence type="ECO:0000313" key="4">
    <source>
        <dbReference type="Proteomes" id="UP000199612"/>
    </source>
</evidence>
<evidence type="ECO:0000256" key="1">
    <source>
        <dbReference type="ARBA" id="ARBA00006845"/>
    </source>
</evidence>
<keyword evidence="4" id="KW-1185">Reference proteome</keyword>
<dbReference type="AlphaFoldDB" id="A0A1I1GDK6"/>
<accession>A0A1I1GDK6</accession>
<proteinExistence type="inferred from homology"/>
<dbReference type="EMBL" id="FOLT01000003">
    <property type="protein sequence ID" value="SFC09624.1"/>
    <property type="molecule type" value="Genomic_DNA"/>
</dbReference>
<dbReference type="SUPFAM" id="SSF52038">
    <property type="entry name" value="Barstar-related"/>
    <property type="match status" value="1"/>
</dbReference>
<feature type="domain" description="Barstar (barnase inhibitor)" evidence="2">
    <location>
        <begin position="1"/>
        <end position="83"/>
    </location>
</feature>
<dbReference type="OrthoDB" id="7575400at2"/>
<evidence type="ECO:0000313" key="3">
    <source>
        <dbReference type="EMBL" id="SFC09624.1"/>
    </source>
</evidence>
<dbReference type="InterPro" id="IPR035905">
    <property type="entry name" value="Barstar-like_sf"/>
</dbReference>
<dbReference type="Pfam" id="PF01337">
    <property type="entry name" value="Barstar"/>
    <property type="match status" value="1"/>
</dbReference>
<dbReference type="Gene3D" id="3.30.370.10">
    <property type="entry name" value="Barstar-like"/>
    <property type="match status" value="1"/>
</dbReference>
<dbReference type="RefSeq" id="WP_091528769.1">
    <property type="nucleotide sequence ID" value="NZ_FOLT01000003.1"/>
</dbReference>
<dbReference type="Proteomes" id="UP000199612">
    <property type="component" value="Unassembled WGS sequence"/>
</dbReference>
<organism evidence="3 4">
    <name type="scientific">Alkalibacterium subtropicum</name>
    <dbReference type="NCBI Taxonomy" id="753702"/>
    <lineage>
        <taxon>Bacteria</taxon>
        <taxon>Bacillati</taxon>
        <taxon>Bacillota</taxon>
        <taxon>Bacilli</taxon>
        <taxon>Lactobacillales</taxon>
        <taxon>Carnobacteriaceae</taxon>
        <taxon>Alkalibacterium</taxon>
    </lineage>
</organism>
<name>A0A1I1GDK6_9LACT</name>